<feature type="region of interest" description="C-terminal hotdog fold" evidence="1">
    <location>
        <begin position="132"/>
        <end position="265"/>
    </location>
</feature>
<dbReference type="Pfam" id="PF21149">
    <property type="entry name" value="FAS_pseudo-KR"/>
    <property type="match status" value="1"/>
</dbReference>
<sequence length="569" mass="65694">MSHSEKKIINEREIIFNIDTNDEEFLYLTGHVINGKNLFPAMGYIFYIWEMFASINKKEYTEMPIIFEDINFIRATVLTQQNKIELTFSIQKGSNRFEIIEGHTTIVTGRIRIPTSDENKRISANSTKYADDGEMNNKDIYKELRLRGYQYSGIFRGLNRISVTKSNGSIAWTSNWVAFMDSMLQMIILGQNTRNLLVPTRICKLTIDPKYHLQLIQNTSINNRQLPVNYYKHLNAITSGGIEIHGVVATFIPNRLKTVNTVLEEHTFVAHRDLESSISLQNAIRMSIHLALECCNMLNVKIIEFLDTDDKVTSEDLNSPLINKILSDLPQIRHHTKLVTNHKSLQNISLPGNTSVTEMTKLSKNENCLMVLSFNLLKKNKEELYKQLLSLLMPQGFLLTLEESTDCEYSYLKKYKLNIIIERQINNKRLLLLRKTQNVEKNQYQVVHVNNYDFTWVDKLKSIMNMQNKSDIDKNIILVAENNFESGLLGLVNCLRKEPGGETIRSVFIQDNKAPAFSLHEPLYMKQLLLNLPINVIRSGNVWGSYRHFPLPALELKLVQNAYVKQKVQ</sequence>
<dbReference type="PANTHER" id="PTHR43775:SF23">
    <property type="entry name" value="FATTY ACID SYNTHASE 3"/>
    <property type="match status" value="1"/>
</dbReference>
<dbReference type="Gene3D" id="3.40.50.720">
    <property type="entry name" value="NAD(P)-binding Rossmann-like Domain"/>
    <property type="match status" value="1"/>
</dbReference>
<evidence type="ECO:0000256" key="1">
    <source>
        <dbReference type="PROSITE-ProRule" id="PRU01363"/>
    </source>
</evidence>
<dbReference type="GO" id="GO:0006633">
    <property type="term" value="P:fatty acid biosynthetic process"/>
    <property type="evidence" value="ECO:0007669"/>
    <property type="project" value="TreeGrafter"/>
</dbReference>
<protein>
    <recommendedName>
        <fullName evidence="2">PKS/mFAS DH domain-containing protein</fullName>
    </recommendedName>
</protein>
<dbReference type="Gene3D" id="3.90.180.10">
    <property type="entry name" value="Medium-chain alcohol dehydrogenases, catalytic domain"/>
    <property type="match status" value="1"/>
</dbReference>
<dbReference type="Gene3D" id="3.10.129.110">
    <property type="entry name" value="Polyketide synthase dehydratase"/>
    <property type="match status" value="1"/>
</dbReference>
<evidence type="ECO:0000313" key="3">
    <source>
        <dbReference type="EMBL" id="KAL0119929.1"/>
    </source>
</evidence>
<dbReference type="InterPro" id="IPR049391">
    <property type="entry name" value="FAS_pseudo-KR"/>
</dbReference>
<accession>A0AAW2FXW0</accession>
<evidence type="ECO:0000259" key="2">
    <source>
        <dbReference type="PROSITE" id="PS52019"/>
    </source>
</evidence>
<feature type="active site" description="Proton donor; for dehydratase activity" evidence="1">
    <location>
        <position position="181"/>
    </location>
</feature>
<keyword evidence="4" id="KW-1185">Reference proteome</keyword>
<gene>
    <name evidence="3" type="ORF">PUN28_007965</name>
</gene>
<dbReference type="PROSITE" id="PS52019">
    <property type="entry name" value="PKS_MFAS_DH"/>
    <property type="match status" value="1"/>
</dbReference>
<feature type="region of interest" description="N-terminal hotdog fold" evidence="1">
    <location>
        <begin position="1"/>
        <end position="118"/>
    </location>
</feature>
<feature type="active site" description="Proton acceptor; for dehydratase activity" evidence="1">
    <location>
        <position position="31"/>
    </location>
</feature>
<organism evidence="3 4">
    <name type="scientific">Cardiocondyla obscurior</name>
    <dbReference type="NCBI Taxonomy" id="286306"/>
    <lineage>
        <taxon>Eukaryota</taxon>
        <taxon>Metazoa</taxon>
        <taxon>Ecdysozoa</taxon>
        <taxon>Arthropoda</taxon>
        <taxon>Hexapoda</taxon>
        <taxon>Insecta</taxon>
        <taxon>Pterygota</taxon>
        <taxon>Neoptera</taxon>
        <taxon>Endopterygota</taxon>
        <taxon>Hymenoptera</taxon>
        <taxon>Apocrita</taxon>
        <taxon>Aculeata</taxon>
        <taxon>Formicoidea</taxon>
        <taxon>Formicidae</taxon>
        <taxon>Myrmicinae</taxon>
        <taxon>Cardiocondyla</taxon>
    </lineage>
</organism>
<name>A0AAW2FXW0_9HYME</name>
<evidence type="ECO:0000313" key="4">
    <source>
        <dbReference type="Proteomes" id="UP001430953"/>
    </source>
</evidence>
<dbReference type="InterPro" id="IPR042104">
    <property type="entry name" value="PKS_dehydratase_sf"/>
</dbReference>
<comment type="caution">
    <text evidence="3">The sequence shown here is derived from an EMBL/GenBank/DDBJ whole genome shotgun (WGS) entry which is preliminary data.</text>
</comment>
<feature type="domain" description="PKS/mFAS DH" evidence="2">
    <location>
        <begin position="1"/>
        <end position="265"/>
    </location>
</feature>
<proteinExistence type="predicted"/>
<dbReference type="EMBL" id="JADYXP020000007">
    <property type="protein sequence ID" value="KAL0119929.1"/>
    <property type="molecule type" value="Genomic_DNA"/>
</dbReference>
<dbReference type="InterPro" id="IPR049900">
    <property type="entry name" value="PKS_mFAS_DH"/>
</dbReference>
<dbReference type="PANTHER" id="PTHR43775">
    <property type="entry name" value="FATTY ACID SYNTHASE"/>
    <property type="match status" value="1"/>
</dbReference>
<dbReference type="InterPro" id="IPR050091">
    <property type="entry name" value="PKS_NRPS_Biosynth_Enz"/>
</dbReference>
<dbReference type="GO" id="GO:0004312">
    <property type="term" value="F:fatty acid synthase activity"/>
    <property type="evidence" value="ECO:0007669"/>
    <property type="project" value="TreeGrafter"/>
</dbReference>
<dbReference type="Proteomes" id="UP001430953">
    <property type="component" value="Unassembled WGS sequence"/>
</dbReference>
<reference evidence="3 4" key="1">
    <citation type="submission" date="2023-03" db="EMBL/GenBank/DDBJ databases">
        <title>High recombination rates correlate with genetic variation in Cardiocondyla obscurior ants.</title>
        <authorList>
            <person name="Errbii M."/>
        </authorList>
    </citation>
    <scope>NUCLEOTIDE SEQUENCE [LARGE SCALE GENOMIC DNA]</scope>
    <source>
        <strain evidence="3">Alpha-2009</strain>
        <tissue evidence="3">Whole body</tissue>
    </source>
</reference>
<dbReference type="AlphaFoldDB" id="A0AAW2FXW0"/>